<protein>
    <submittedName>
        <fullName evidence="1">Uncharacterized protein</fullName>
    </submittedName>
</protein>
<keyword evidence="2" id="KW-1185">Reference proteome</keyword>
<gene>
    <name evidence="1" type="ORF">PDJAM_G00218350</name>
</gene>
<dbReference type="EMBL" id="CM040980">
    <property type="protein sequence ID" value="MCJ8733034.1"/>
    <property type="molecule type" value="Genomic_DNA"/>
</dbReference>
<dbReference type="Proteomes" id="UP000830395">
    <property type="component" value="Chromosome 6"/>
</dbReference>
<sequence>MPVQKFDLLVELFQDEDKVTSPTGSGPAPGGRTRLSIKPDKGKPNQASKEHKKTVGLQFRNSLQLLMETLNATTPHYVRCIKPNDHKYAFTFDPKRAVQQLRACGVLETIRISAAGFPSRWTYQEFFSRYRVLMKQKDVLADKKMTCRNVLEKLVQFRNSLQLLMETLNATTPHYVRCIKPNDHKYAFTFDPKRAVQQLRACGVLETIRISAAGFPSRWTYQEFFSRYRVLMKQKDVLADKKMTCRNVLEKLVQDQDKYQFGKTKIFFRAGQVAYLEKLRADKLRAACIRIQKTIRCWLERKKYLRMKQAAIVIQRYVRGYQARCLAMFLRRTRAAIIIQKYQRMYVQRTSYRRKRNAALAMQCILRAYMARQLYKALLREHKAIIIQKMVRGWLARQWYKRSLHAVVYLQCCVRRMRAKRELKKLKIEARSVEHYKKLNIGMENKIMQLQRRIDEQNKENRILGERLSGLETAHATESERLRKELTRLRGVEEEARNSANRVTTLQEELEKLRKDLQSTQKEKKAIEDWAQTYQDEMEKMISELKEQNDLLKNEKDDLNRLIQEQSQQWTERMQRALKEETAQLESDLNEERSRYQNLLTEHLRLEEKYDDLKEEISLSMNVPKPGHRRTDSTHSSNESECTYNSEFAEAEEGARGAEDVTKGVALDMALFLKLQKRVTEIEQEKQGLQNELDRKEEQFQRARARDDEEHKKARGAELEYESLKDDEEHKKARGAELEYESLKRQELESENKKLRHNLSEMRQTLAGKDGSTSAYKVLMEQLNSSNEELEVRKEEVLILRSQLVSQKEAMQHKRQELESENKKLRHNLSEMRQTLAGKDGSTSAYKVLMEQLNSSNEELEVRKEEVLILRSQLVSQKEAMQHKETMTEPLHYVEDVHKLTDAKEISQAYMGLKDTNRLLESQLQAQRRSHDAELEALRGELHCVKEENQRQQQLLTQNLQLPPEARIEASLQHEITRLTNENLTVSFWLANTCRFLHCLKQYSGDEQFMKFNSPKQNEHCLSNFDLAEYRQVLSDLAIQIYQQLIKCMENILQPMIVSGMLEHETIQGVSGVKPTGLRKRTSSVADEGTFTLDSIIRQLNSFHSTMCHHGNDPELIKQVVKQQFYIIGAVTLNNLLLRKDMCSWSKGMQIRYNVSQLEEWLREKNLMVCGAKETLEPLIQAAQLLQVKKKTDEDAEAICSMCNSLSTAQIVKVLNLYTPVNAFEERVSVTFIRTIQNRLRDRKESPQLLLDTKIIYPVTFPFNPSSLTLDTIQIPTSLNLGFLTRV</sequence>
<name>A0ACC5YBK2_9TELE</name>
<proteinExistence type="predicted"/>
<reference evidence="1" key="1">
    <citation type="submission" date="2020-02" db="EMBL/GenBank/DDBJ databases">
        <title>Genome sequencing of the panga catfish, Pangasius djambal.</title>
        <authorList>
            <person name="Wen M."/>
            <person name="Zahm M."/>
            <person name="Roques C."/>
            <person name="Cabau C."/>
            <person name="Klopp C."/>
            <person name="Donnadieu C."/>
            <person name="Jouanno E."/>
            <person name="Avarre J.-C."/>
            <person name="Campet M."/>
            <person name="Ha T."/>
            <person name="Dugue R."/>
            <person name="Lampietro C."/>
            <person name="Louis A."/>
            <person name="Herpin A."/>
            <person name="Echchiki A."/>
            <person name="Berthelot C."/>
            <person name="Parey E."/>
            <person name="Roest-Crollius H."/>
            <person name="Braasch I."/>
            <person name="Postlethwait J.H."/>
            <person name="Bobe J."/>
            <person name="Montfort J."/>
            <person name="Bouchez O."/>
            <person name="Begum T."/>
            <person name="Schartl M."/>
            <person name="Gustiano R."/>
            <person name="Guiguen Y."/>
        </authorList>
    </citation>
    <scope>NUCLEOTIDE SEQUENCE</scope>
    <source>
        <strain evidence="1">Pdj_M5554</strain>
    </source>
</reference>
<comment type="caution">
    <text evidence="1">The sequence shown here is derived from an EMBL/GenBank/DDBJ whole genome shotgun (WGS) entry which is preliminary data.</text>
</comment>
<accession>A0ACC5YBK2</accession>
<evidence type="ECO:0000313" key="1">
    <source>
        <dbReference type="EMBL" id="MCJ8733034.1"/>
    </source>
</evidence>
<evidence type="ECO:0000313" key="2">
    <source>
        <dbReference type="Proteomes" id="UP000830395"/>
    </source>
</evidence>
<organism evidence="1 2">
    <name type="scientific">Pangasius djambal</name>
    <dbReference type="NCBI Taxonomy" id="1691987"/>
    <lineage>
        <taxon>Eukaryota</taxon>
        <taxon>Metazoa</taxon>
        <taxon>Chordata</taxon>
        <taxon>Craniata</taxon>
        <taxon>Vertebrata</taxon>
        <taxon>Euteleostomi</taxon>
        <taxon>Actinopterygii</taxon>
        <taxon>Neopterygii</taxon>
        <taxon>Teleostei</taxon>
        <taxon>Ostariophysi</taxon>
        <taxon>Siluriformes</taxon>
        <taxon>Pangasiidae</taxon>
        <taxon>Pangasius</taxon>
    </lineage>
</organism>